<feature type="transmembrane region" description="Helical" evidence="2">
    <location>
        <begin position="26"/>
        <end position="50"/>
    </location>
</feature>
<dbReference type="GO" id="GO:0008237">
    <property type="term" value="F:metallopeptidase activity"/>
    <property type="evidence" value="ECO:0007669"/>
    <property type="project" value="UniProtKB-KW"/>
</dbReference>
<keyword evidence="4" id="KW-0645">Protease</keyword>
<keyword evidence="2" id="KW-0472">Membrane</keyword>
<feature type="transmembrane region" description="Helical" evidence="2">
    <location>
        <begin position="110"/>
        <end position="131"/>
    </location>
</feature>
<gene>
    <name evidence="4" type="ORF">INT76_05055</name>
</gene>
<keyword evidence="4" id="KW-0482">Metalloprotease</keyword>
<evidence type="ECO:0000313" key="5">
    <source>
        <dbReference type="Proteomes" id="UP000677616"/>
    </source>
</evidence>
<dbReference type="Proteomes" id="UP000677616">
    <property type="component" value="Chromosome"/>
</dbReference>
<evidence type="ECO:0000256" key="1">
    <source>
        <dbReference type="ARBA" id="ARBA00009067"/>
    </source>
</evidence>
<name>A0ABX7YNV8_9STRE</name>
<protein>
    <submittedName>
        <fullName evidence="4">CPBP family intramembrane metalloprotease</fullName>
    </submittedName>
</protein>
<dbReference type="InterPro" id="IPR003675">
    <property type="entry name" value="Rce1/LyrA-like_dom"/>
</dbReference>
<dbReference type="EMBL" id="CP073084">
    <property type="protein sequence ID" value="QUE55377.1"/>
    <property type="molecule type" value="Genomic_DNA"/>
</dbReference>
<keyword evidence="5" id="KW-1185">Reference proteome</keyword>
<dbReference type="PANTHER" id="PTHR36435">
    <property type="entry name" value="SLR1288 PROTEIN"/>
    <property type="match status" value="1"/>
</dbReference>
<keyword evidence="4" id="KW-0378">Hydrolase</keyword>
<keyword evidence="2" id="KW-0812">Transmembrane</keyword>
<keyword evidence="2" id="KW-1133">Transmembrane helix</keyword>
<evidence type="ECO:0000313" key="4">
    <source>
        <dbReference type="EMBL" id="QUE55377.1"/>
    </source>
</evidence>
<proteinExistence type="inferred from homology"/>
<dbReference type="InterPro" id="IPR052710">
    <property type="entry name" value="CAAX_protease"/>
</dbReference>
<evidence type="ECO:0000256" key="2">
    <source>
        <dbReference type="SAM" id="Phobius"/>
    </source>
</evidence>
<evidence type="ECO:0000259" key="3">
    <source>
        <dbReference type="Pfam" id="PF02517"/>
    </source>
</evidence>
<accession>A0ABX7YNV8</accession>
<comment type="similarity">
    <text evidence="1">Belongs to the UPF0177 family.</text>
</comment>
<sequence length="133" mass="15278">MFCCDSLALYLMNVQGVDTTANQKEIVQLFAGLPFWLAFLLTTPLPALAEEVVFRGYLYKKLFGEYRLVGLLLTSFLFGLLHGPTDWLSWFIYSSSGFVLGYVYYRTDYLVYPLAIHLMNNGIATIVHYFFTK</sequence>
<reference evidence="4 5" key="1">
    <citation type="submission" date="2021-04" db="EMBL/GenBank/DDBJ databases">
        <title>Complete genome sequence of a novel Streptococcus species.</title>
        <authorList>
            <person name="Teng J.L.L."/>
        </authorList>
    </citation>
    <scope>NUCLEOTIDE SEQUENCE [LARGE SCALE GENOMIC DNA]</scope>
    <source>
        <strain evidence="4 5">HKU75</strain>
    </source>
</reference>
<organism evidence="4 5">
    <name type="scientific">Streptococcus oriscaviae</name>
    <dbReference type="NCBI Taxonomy" id="2781599"/>
    <lineage>
        <taxon>Bacteria</taxon>
        <taxon>Bacillati</taxon>
        <taxon>Bacillota</taxon>
        <taxon>Bacilli</taxon>
        <taxon>Lactobacillales</taxon>
        <taxon>Streptococcaceae</taxon>
        <taxon>Streptococcus</taxon>
    </lineage>
</organism>
<feature type="transmembrane region" description="Helical" evidence="2">
    <location>
        <begin position="62"/>
        <end position="81"/>
    </location>
</feature>
<feature type="domain" description="CAAX prenyl protease 2/Lysostaphin resistance protein A-like" evidence="3">
    <location>
        <begin position="35"/>
        <end position="122"/>
    </location>
</feature>
<dbReference type="PANTHER" id="PTHR36435:SF1">
    <property type="entry name" value="CAAX AMINO TERMINAL PROTEASE FAMILY PROTEIN"/>
    <property type="match status" value="1"/>
</dbReference>
<dbReference type="Pfam" id="PF02517">
    <property type="entry name" value="Rce1-like"/>
    <property type="match status" value="1"/>
</dbReference>